<organism evidence="2 3">
    <name type="scientific">Aspergillus puulaauensis</name>
    <dbReference type="NCBI Taxonomy" id="1220207"/>
    <lineage>
        <taxon>Eukaryota</taxon>
        <taxon>Fungi</taxon>
        <taxon>Dikarya</taxon>
        <taxon>Ascomycota</taxon>
        <taxon>Pezizomycotina</taxon>
        <taxon>Eurotiomycetes</taxon>
        <taxon>Eurotiomycetidae</taxon>
        <taxon>Eurotiales</taxon>
        <taxon>Aspergillaceae</taxon>
        <taxon>Aspergillus</taxon>
    </lineage>
</organism>
<proteinExistence type="predicted"/>
<dbReference type="AlphaFoldDB" id="A0A7R7XIE3"/>
<sequence length="114" mass="13015">MYFFWRVGRIFSVCPKLSKISGERWVGDTRPQVCELGADRVSACRFSHTLFPLSEPSASDSRSYMRKKETQIFFDIFLRFYAFTARDESPAGNERGVDRAGDGKESRGEGNDID</sequence>
<name>A0A7R7XIE3_9EURO</name>
<dbReference type="KEGG" id="apuu:APUU_30328A"/>
<evidence type="ECO:0000313" key="2">
    <source>
        <dbReference type="EMBL" id="BCS22102.1"/>
    </source>
</evidence>
<evidence type="ECO:0000256" key="1">
    <source>
        <dbReference type="SAM" id="MobiDB-lite"/>
    </source>
</evidence>
<dbReference type="EMBL" id="AP024445">
    <property type="protein sequence ID" value="BCS22102.1"/>
    <property type="molecule type" value="Genomic_DNA"/>
</dbReference>
<feature type="region of interest" description="Disordered" evidence="1">
    <location>
        <begin position="89"/>
        <end position="114"/>
    </location>
</feature>
<evidence type="ECO:0000313" key="3">
    <source>
        <dbReference type="Proteomes" id="UP000654913"/>
    </source>
</evidence>
<reference evidence="2" key="2">
    <citation type="submission" date="2021-02" db="EMBL/GenBank/DDBJ databases">
        <title>Aspergillus puulaauensis MK2 genome sequence.</title>
        <authorList>
            <person name="Futagami T."/>
            <person name="Mori K."/>
            <person name="Kadooka C."/>
            <person name="Tanaka T."/>
        </authorList>
    </citation>
    <scope>NUCLEOTIDE SEQUENCE</scope>
    <source>
        <strain evidence="2">MK2</strain>
    </source>
</reference>
<keyword evidence="3" id="KW-1185">Reference proteome</keyword>
<accession>A0A7R7XIE3</accession>
<reference evidence="2" key="1">
    <citation type="submission" date="2021-01" db="EMBL/GenBank/DDBJ databases">
        <authorList>
            <consortium name="Aspergillus puulaauensis MK2 genome sequencing consortium"/>
            <person name="Kazuki M."/>
            <person name="Futagami T."/>
        </authorList>
    </citation>
    <scope>NUCLEOTIDE SEQUENCE</scope>
    <source>
        <strain evidence="2">MK2</strain>
    </source>
</reference>
<gene>
    <name evidence="2" type="ORF">APUU_30328A</name>
</gene>
<dbReference type="RefSeq" id="XP_041554296.1">
    <property type="nucleotide sequence ID" value="XM_041701408.1"/>
</dbReference>
<protein>
    <submittedName>
        <fullName evidence="2">Uncharacterized protein</fullName>
    </submittedName>
</protein>
<dbReference type="GeneID" id="64972108"/>
<dbReference type="Proteomes" id="UP000654913">
    <property type="component" value="Chromosome 3"/>
</dbReference>